<gene>
    <name evidence="6" type="ORF">IMG5_056010</name>
</gene>
<organism evidence="6 7">
    <name type="scientific">Ichthyophthirius multifiliis</name>
    <name type="common">White spot disease agent</name>
    <name type="synonym">Ich</name>
    <dbReference type="NCBI Taxonomy" id="5932"/>
    <lineage>
        <taxon>Eukaryota</taxon>
        <taxon>Sar</taxon>
        <taxon>Alveolata</taxon>
        <taxon>Ciliophora</taxon>
        <taxon>Intramacronucleata</taxon>
        <taxon>Oligohymenophorea</taxon>
        <taxon>Hymenostomatida</taxon>
        <taxon>Ophryoglenina</taxon>
        <taxon>Ichthyophthirius</taxon>
    </lineage>
</organism>
<dbReference type="InterPro" id="IPR038630">
    <property type="entry name" value="L24e/L24_sf"/>
</dbReference>
<dbReference type="Pfam" id="PF01246">
    <property type="entry name" value="Ribosomal_L24e"/>
    <property type="match status" value="1"/>
</dbReference>
<dbReference type="GO" id="GO:0002181">
    <property type="term" value="P:cytoplasmic translation"/>
    <property type="evidence" value="ECO:0007669"/>
    <property type="project" value="TreeGrafter"/>
</dbReference>
<keyword evidence="3" id="KW-0687">Ribonucleoprotein</keyword>
<evidence type="ECO:0000256" key="1">
    <source>
        <dbReference type="ARBA" id="ARBA00005647"/>
    </source>
</evidence>
<dbReference type="eggNOG" id="KOG1722">
    <property type="taxonomic scope" value="Eukaryota"/>
</dbReference>
<proteinExistence type="inferred from homology"/>
<keyword evidence="2" id="KW-0689">Ribosomal protein</keyword>
<protein>
    <recommendedName>
        <fullName evidence="5">Large ribosomal subunit protein eL24-related N-terminal domain-containing protein</fullName>
    </recommendedName>
</protein>
<dbReference type="InterPro" id="IPR056366">
    <property type="entry name" value="Ribosomal_eL24"/>
</dbReference>
<dbReference type="OMA" id="YARTDWK"/>
<sequence length="156" mass="18298">MVVKTDICSFSEYKIYPGRGQRYFAKDGRGFFFLTKKAKSLSFRKVKAQKITWTVARRRLFKKVKSTDISLRKKKKAVVTQRAIVGISLEELNKRKNQDAQVKKAEAEKYLRDYKQKKQQVIDKKRADRKLQGKDTKIAKKQDAKKVKNPKQAKKQ</sequence>
<evidence type="ECO:0000256" key="4">
    <source>
        <dbReference type="SAM" id="MobiDB-lite"/>
    </source>
</evidence>
<dbReference type="RefSeq" id="XP_004037315.1">
    <property type="nucleotide sequence ID" value="XM_004037267.1"/>
</dbReference>
<dbReference type="InParanoid" id="G0QN75"/>
<evidence type="ECO:0000313" key="6">
    <source>
        <dbReference type="EMBL" id="EGR33329.1"/>
    </source>
</evidence>
<dbReference type="EMBL" id="GL983468">
    <property type="protein sequence ID" value="EGR33329.1"/>
    <property type="molecule type" value="Genomic_DNA"/>
</dbReference>
<evidence type="ECO:0000259" key="5">
    <source>
        <dbReference type="Pfam" id="PF01246"/>
    </source>
</evidence>
<keyword evidence="7" id="KW-1185">Reference proteome</keyword>
<feature type="region of interest" description="Disordered" evidence="4">
    <location>
        <begin position="118"/>
        <end position="156"/>
    </location>
</feature>
<dbReference type="AlphaFoldDB" id="G0QN75"/>
<reference evidence="6 7" key="1">
    <citation type="submission" date="2011-07" db="EMBL/GenBank/DDBJ databases">
        <authorList>
            <person name="Coyne R."/>
            <person name="Brami D."/>
            <person name="Johnson J."/>
            <person name="Hostetler J."/>
            <person name="Hannick L."/>
            <person name="Clark T."/>
            <person name="Cassidy-Hanley D."/>
            <person name="Inman J."/>
        </authorList>
    </citation>
    <scope>NUCLEOTIDE SEQUENCE [LARGE SCALE GENOMIC DNA]</scope>
    <source>
        <strain evidence="6 7">G5</strain>
    </source>
</reference>
<dbReference type="GO" id="GO:0022625">
    <property type="term" value="C:cytosolic large ribosomal subunit"/>
    <property type="evidence" value="ECO:0007669"/>
    <property type="project" value="TreeGrafter"/>
</dbReference>
<dbReference type="Proteomes" id="UP000008983">
    <property type="component" value="Unassembled WGS sequence"/>
</dbReference>
<feature type="compositionally biased region" description="Basic residues" evidence="4">
    <location>
        <begin position="147"/>
        <end position="156"/>
    </location>
</feature>
<evidence type="ECO:0000256" key="2">
    <source>
        <dbReference type="ARBA" id="ARBA00022980"/>
    </source>
</evidence>
<dbReference type="GO" id="GO:0003735">
    <property type="term" value="F:structural constituent of ribosome"/>
    <property type="evidence" value="ECO:0007669"/>
    <property type="project" value="InterPro"/>
</dbReference>
<accession>G0QN75</accession>
<dbReference type="SUPFAM" id="SSF57716">
    <property type="entry name" value="Glucocorticoid receptor-like (DNA-binding domain)"/>
    <property type="match status" value="1"/>
</dbReference>
<dbReference type="Gene3D" id="2.30.170.20">
    <property type="entry name" value="Ribosomal protein L24e"/>
    <property type="match status" value="1"/>
</dbReference>
<dbReference type="GeneID" id="14909504"/>
<evidence type="ECO:0000256" key="3">
    <source>
        <dbReference type="ARBA" id="ARBA00023274"/>
    </source>
</evidence>
<evidence type="ECO:0000313" key="7">
    <source>
        <dbReference type="Proteomes" id="UP000008983"/>
    </source>
</evidence>
<feature type="compositionally biased region" description="Basic and acidic residues" evidence="4">
    <location>
        <begin position="118"/>
        <end position="146"/>
    </location>
</feature>
<dbReference type="OrthoDB" id="308293at2759"/>
<dbReference type="FunCoup" id="G0QN75">
    <property type="interactions" value="427"/>
</dbReference>
<comment type="similarity">
    <text evidence="1">Belongs to the eukaryotic ribosomal protein eL24 family.</text>
</comment>
<dbReference type="STRING" id="857967.G0QN75"/>
<dbReference type="CDD" id="cd00472">
    <property type="entry name" value="Ribosomal_L24e_L24"/>
    <property type="match status" value="1"/>
</dbReference>
<dbReference type="PANTHER" id="PTHR10792:SF1">
    <property type="entry name" value="RIBOSOMAL PROTEIN L24"/>
    <property type="match status" value="1"/>
</dbReference>
<dbReference type="Gene3D" id="6.10.250.1270">
    <property type="match status" value="1"/>
</dbReference>
<dbReference type="GO" id="GO:0003729">
    <property type="term" value="F:mRNA binding"/>
    <property type="evidence" value="ECO:0007669"/>
    <property type="project" value="TreeGrafter"/>
</dbReference>
<dbReference type="InterPro" id="IPR000988">
    <property type="entry name" value="Ribosomal_eL24-rel_N"/>
</dbReference>
<feature type="domain" description="Large ribosomal subunit protein eL24-related N-terminal" evidence="5">
    <location>
        <begin position="4"/>
        <end position="67"/>
    </location>
</feature>
<dbReference type="PANTHER" id="PTHR10792">
    <property type="entry name" value="60S RIBOSOMAL PROTEIN L24"/>
    <property type="match status" value="1"/>
</dbReference>
<name>G0QN75_ICHMU</name>